<keyword evidence="2" id="KW-1185">Reference proteome</keyword>
<proteinExistence type="predicted"/>
<accession>A0A8G1RXG0</accession>
<dbReference type="EMBL" id="KZ824631">
    <property type="protein sequence ID" value="RAK80078.1"/>
    <property type="molecule type" value="Genomic_DNA"/>
</dbReference>
<sequence length="109" mass="12637">MEFGDCGVARRRARSWNADPFTLFIYVYKELMGEEVTMQSYALLYFGGSLGPALICKYTVNALCCYKYHKNTGTSSRWGMQKLWTVSKIKRSVLSYLPFNNKRILGRRL</sequence>
<organism evidence="1 2">
    <name type="scientific">Aspergillus fijiensis CBS 313.89</name>
    <dbReference type="NCBI Taxonomy" id="1448319"/>
    <lineage>
        <taxon>Eukaryota</taxon>
        <taxon>Fungi</taxon>
        <taxon>Dikarya</taxon>
        <taxon>Ascomycota</taxon>
        <taxon>Pezizomycotina</taxon>
        <taxon>Eurotiomycetes</taxon>
        <taxon>Eurotiomycetidae</taxon>
        <taxon>Eurotiales</taxon>
        <taxon>Aspergillaceae</taxon>
        <taxon>Aspergillus</taxon>
    </lineage>
</organism>
<dbReference type="VEuPathDB" id="FungiDB:BO72DRAFT_27240"/>
<dbReference type="RefSeq" id="XP_040804088.1">
    <property type="nucleotide sequence ID" value="XM_040940217.1"/>
</dbReference>
<evidence type="ECO:0000313" key="1">
    <source>
        <dbReference type="EMBL" id="RAK80078.1"/>
    </source>
</evidence>
<evidence type="ECO:0000313" key="2">
    <source>
        <dbReference type="Proteomes" id="UP000249789"/>
    </source>
</evidence>
<protein>
    <submittedName>
        <fullName evidence="1">Uncharacterized protein</fullName>
    </submittedName>
</protein>
<reference evidence="1 2" key="1">
    <citation type="submission" date="2018-02" db="EMBL/GenBank/DDBJ databases">
        <title>The genomes of Aspergillus section Nigri reveals drivers in fungal speciation.</title>
        <authorList>
            <consortium name="DOE Joint Genome Institute"/>
            <person name="Vesth T.C."/>
            <person name="Nybo J."/>
            <person name="Theobald S."/>
            <person name="Brandl J."/>
            <person name="Frisvad J.C."/>
            <person name="Nielsen K.F."/>
            <person name="Lyhne E.K."/>
            <person name="Kogle M.E."/>
            <person name="Kuo A."/>
            <person name="Riley R."/>
            <person name="Clum A."/>
            <person name="Nolan M."/>
            <person name="Lipzen A."/>
            <person name="Salamov A."/>
            <person name="Henrissat B."/>
            <person name="Wiebenga A."/>
            <person name="De vries R.P."/>
            <person name="Grigoriev I.V."/>
            <person name="Mortensen U.H."/>
            <person name="Andersen M.R."/>
            <person name="Baker S.E."/>
        </authorList>
    </citation>
    <scope>NUCLEOTIDE SEQUENCE [LARGE SCALE GENOMIC DNA]</scope>
    <source>
        <strain evidence="1 2">CBS 313.89</strain>
    </source>
</reference>
<gene>
    <name evidence="1" type="ORF">BO72DRAFT_27240</name>
</gene>
<dbReference type="AlphaFoldDB" id="A0A8G1RXG0"/>
<name>A0A8G1RXG0_9EURO</name>
<dbReference type="GeneID" id="63857550"/>
<dbReference type="Proteomes" id="UP000249789">
    <property type="component" value="Unassembled WGS sequence"/>
</dbReference>